<dbReference type="OrthoDB" id="5616008at2"/>
<proteinExistence type="predicted"/>
<evidence type="ECO:0000256" key="3">
    <source>
        <dbReference type="SAM" id="Phobius"/>
    </source>
</evidence>
<name>A0A4P7NYL8_9GAMM</name>
<reference evidence="4 5" key="1">
    <citation type="submission" date="2018-08" db="EMBL/GenBank/DDBJ databases">
        <title>Horizontal acquisition of hydrogen conversion ability and other habitat adaptations in Hydrogenovibrio crunogenus strains.</title>
        <authorList>
            <person name="Gonnella G."/>
            <person name="Adam N."/>
            <person name="Perner M."/>
        </authorList>
    </citation>
    <scope>NUCLEOTIDE SEQUENCE [LARGE SCALE GENOMIC DNA]</scope>
    <source>
        <strain evidence="4 5">SP-41</strain>
    </source>
</reference>
<sequence>MSDTADDLLDELSQLEDASSDMQKEVKTASDNTKKLEASGSADSLDSAALSLEAAKTAQLAAEQSQNAADAAIKLSHEQKAQIMELSDSNIAWRQSLRTASNDLKSARNAVTIMMTVAIVVSVISVSIMGWLLNSLNKKNEMLKGDVFDIINTENTLFNKNLNLKIDQLSSLIEALAADIQRLNRSGSQPNLSSNNEEKTMPTPAGDSNPKVPTEKPAEVSTSSQETQVSSVETKIIQPDLTELKSEMKQLSNSREEQLKHIQGLLDQILKTQEKIQATTLHQASKKQVMPDTTVISSGLTDEQVKKLNGIAWSVSIQRKLLKEIQKTLTAQKPAKAAPNNTPKALDKIDASLKHLSTQVRELKTQQDHIQKKVQGLESVTQELAARPQPYSYRSKEPPVQTINE</sequence>
<dbReference type="AlphaFoldDB" id="A0A4P7NYL8"/>
<protein>
    <submittedName>
        <fullName evidence="4">Uncharacterized protein</fullName>
    </submittedName>
</protein>
<evidence type="ECO:0000313" key="5">
    <source>
        <dbReference type="Proteomes" id="UP000296201"/>
    </source>
</evidence>
<accession>A0A4P7NYL8</accession>
<gene>
    <name evidence="4" type="ORF">GHNINEIG_00691</name>
</gene>
<feature type="region of interest" description="Disordered" evidence="2">
    <location>
        <begin position="374"/>
        <end position="405"/>
    </location>
</feature>
<evidence type="ECO:0000256" key="2">
    <source>
        <dbReference type="SAM" id="MobiDB-lite"/>
    </source>
</evidence>
<feature type="transmembrane region" description="Helical" evidence="3">
    <location>
        <begin position="111"/>
        <end position="133"/>
    </location>
</feature>
<feature type="compositionally biased region" description="Low complexity" evidence="2">
    <location>
        <begin position="219"/>
        <end position="232"/>
    </location>
</feature>
<keyword evidence="1" id="KW-0175">Coiled coil</keyword>
<dbReference type="RefSeq" id="WP_135795349.1">
    <property type="nucleotide sequence ID" value="NZ_CP032096.1"/>
</dbReference>
<organism evidence="4 5">
    <name type="scientific">Hydrogenovibrio crunogenus</name>
    <dbReference type="NCBI Taxonomy" id="39765"/>
    <lineage>
        <taxon>Bacteria</taxon>
        <taxon>Pseudomonadati</taxon>
        <taxon>Pseudomonadota</taxon>
        <taxon>Gammaproteobacteria</taxon>
        <taxon>Thiotrichales</taxon>
        <taxon>Piscirickettsiaceae</taxon>
        <taxon>Hydrogenovibrio</taxon>
    </lineage>
</organism>
<feature type="compositionally biased region" description="Basic and acidic residues" evidence="2">
    <location>
        <begin position="22"/>
        <end position="37"/>
    </location>
</feature>
<dbReference type="Proteomes" id="UP000296201">
    <property type="component" value="Chromosome"/>
</dbReference>
<keyword evidence="5" id="KW-1185">Reference proteome</keyword>
<feature type="coiled-coil region" evidence="1">
    <location>
        <begin position="159"/>
        <end position="186"/>
    </location>
</feature>
<feature type="compositionally biased region" description="Polar residues" evidence="2">
    <location>
        <begin position="186"/>
        <end position="195"/>
    </location>
</feature>
<feature type="coiled-coil region" evidence="1">
    <location>
        <begin position="346"/>
        <end position="373"/>
    </location>
</feature>
<keyword evidence="3" id="KW-0812">Transmembrane</keyword>
<feature type="region of interest" description="Disordered" evidence="2">
    <location>
        <begin position="186"/>
        <end position="232"/>
    </location>
</feature>
<dbReference type="EMBL" id="CP032096">
    <property type="protein sequence ID" value="QBZ82659.1"/>
    <property type="molecule type" value="Genomic_DNA"/>
</dbReference>
<evidence type="ECO:0000313" key="4">
    <source>
        <dbReference type="EMBL" id="QBZ82659.1"/>
    </source>
</evidence>
<keyword evidence="3" id="KW-1133">Transmembrane helix</keyword>
<feature type="region of interest" description="Disordered" evidence="2">
    <location>
        <begin position="1"/>
        <end position="43"/>
    </location>
</feature>
<keyword evidence="3" id="KW-0472">Membrane</keyword>
<evidence type="ECO:0000256" key="1">
    <source>
        <dbReference type="SAM" id="Coils"/>
    </source>
</evidence>
<feature type="compositionally biased region" description="Acidic residues" evidence="2">
    <location>
        <begin position="1"/>
        <end position="14"/>
    </location>
</feature>